<dbReference type="KEGG" id="tcq:TIRI35C_0731"/>
<dbReference type="EC" id="3.4.-.-" evidence="6"/>
<feature type="binding site" evidence="6">
    <location>
        <position position="144"/>
    </location>
    <ligand>
        <name>Zn(2+)</name>
        <dbReference type="ChEBI" id="CHEBI:29105"/>
        <label>1</label>
        <note>catalytic</note>
    </ligand>
</feature>
<feature type="binding site" evidence="6">
    <location>
        <position position="145"/>
    </location>
    <ligand>
        <name>Zn(2+)</name>
        <dbReference type="ChEBI" id="CHEBI:29105"/>
        <label>2</label>
    </ligand>
</feature>
<gene>
    <name evidence="6 7" type="primary">amzA</name>
    <name evidence="7" type="ORF">TIRI35C_0731</name>
</gene>
<organism evidence="7 8">
    <name type="scientific">Thermococcus camini</name>
    <dbReference type="NCBI Taxonomy" id="2016373"/>
    <lineage>
        <taxon>Archaea</taxon>
        <taxon>Methanobacteriati</taxon>
        <taxon>Methanobacteriota</taxon>
        <taxon>Thermococci</taxon>
        <taxon>Thermococcales</taxon>
        <taxon>Thermococcaceae</taxon>
        <taxon>Thermococcus</taxon>
    </lineage>
</organism>
<dbReference type="AlphaFoldDB" id="A0A7G2D5P7"/>
<feature type="binding site" evidence="6">
    <location>
        <position position="134"/>
    </location>
    <ligand>
        <name>Zn(2+)</name>
        <dbReference type="ChEBI" id="CHEBI:29105"/>
        <label>1</label>
        <note>catalytic</note>
    </ligand>
</feature>
<keyword evidence="8" id="KW-1185">Reference proteome</keyword>
<evidence type="ECO:0000256" key="5">
    <source>
        <dbReference type="ARBA" id="ARBA00023049"/>
    </source>
</evidence>
<reference evidence="7 8" key="1">
    <citation type="submission" date="2020-09" db="EMBL/GenBank/DDBJ databases">
        <authorList>
            <person name="Courtine D."/>
        </authorList>
    </citation>
    <scope>NUCLEOTIDE SEQUENCE [LARGE SCALE GENOMIC DNA]</scope>
    <source>
        <strain evidence="7 8">IRI35c</strain>
    </source>
</reference>
<dbReference type="GO" id="GO:0008237">
    <property type="term" value="F:metallopeptidase activity"/>
    <property type="evidence" value="ECO:0007669"/>
    <property type="project" value="UniProtKB-UniRule"/>
</dbReference>
<evidence type="ECO:0000256" key="3">
    <source>
        <dbReference type="ARBA" id="ARBA00022801"/>
    </source>
</evidence>
<evidence type="ECO:0000313" key="7">
    <source>
        <dbReference type="EMBL" id="CAD5243885.1"/>
    </source>
</evidence>
<dbReference type="Proteomes" id="UP000516304">
    <property type="component" value="Chromosome TIRI35C"/>
</dbReference>
<dbReference type="Gene3D" id="3.40.390.10">
    <property type="entry name" value="Collagenase (Catalytic Domain)"/>
    <property type="match status" value="1"/>
</dbReference>
<name>A0A7G2D5P7_9EURY</name>
<evidence type="ECO:0000256" key="6">
    <source>
        <dbReference type="HAMAP-Rule" id="MF_01842"/>
    </source>
</evidence>
<keyword evidence="5 6" id="KW-0482">Metalloprotease</keyword>
<dbReference type="HAMAP" id="MF_01842">
    <property type="entry name" value="Archaemetzincin"/>
    <property type="match status" value="1"/>
</dbReference>
<keyword evidence="4 6" id="KW-0862">Zinc</keyword>
<feature type="binding site" evidence="6">
    <location>
        <position position="172"/>
    </location>
    <ligand>
        <name>Zn(2+)</name>
        <dbReference type="ChEBI" id="CHEBI:29105"/>
        <label>2</label>
    </ligand>
</feature>
<dbReference type="NCBIfam" id="NF033823">
    <property type="entry name" value="archmetzin"/>
    <property type="match status" value="1"/>
</dbReference>
<feature type="binding site" evidence="6">
    <location>
        <position position="150"/>
    </location>
    <ligand>
        <name>Zn(2+)</name>
        <dbReference type="ChEBI" id="CHEBI:29105"/>
        <label>2</label>
    </ligand>
</feature>
<dbReference type="RefSeq" id="WP_188201773.1">
    <property type="nucleotide sequence ID" value="NZ_LR881183.1"/>
</dbReference>
<dbReference type="InterPro" id="IPR012091">
    <property type="entry name" value="Pept_M54_archaemetzncn_arc/bac"/>
</dbReference>
<protein>
    <recommendedName>
        <fullName evidence="6">Archaemetzincin</fullName>
        <ecNumber evidence="6">3.4.-.-</ecNumber>
    </recommendedName>
</protein>
<keyword evidence="2 6" id="KW-0479">Metal-binding</keyword>
<feature type="active site" description="Proton acceptor" evidence="6">
    <location>
        <position position="135"/>
    </location>
</feature>
<dbReference type="GO" id="GO:0008270">
    <property type="term" value="F:zinc ion binding"/>
    <property type="evidence" value="ECO:0007669"/>
    <property type="project" value="UniProtKB-UniRule"/>
</dbReference>
<proteinExistence type="inferred from homology"/>
<dbReference type="PANTHER" id="PTHR15910:SF1">
    <property type="entry name" value="ARCHAEMETZINCIN-2"/>
    <property type="match status" value="1"/>
</dbReference>
<comment type="function">
    <text evidence="6">Probable zinc metalloprotease whose natural substrate is unknown.</text>
</comment>
<evidence type="ECO:0000256" key="4">
    <source>
        <dbReference type="ARBA" id="ARBA00022833"/>
    </source>
</evidence>
<dbReference type="PIRSF" id="PIRSF005785">
    <property type="entry name" value="Zn-prot_arch"/>
    <property type="match status" value="1"/>
</dbReference>
<keyword evidence="1 6" id="KW-0645">Protease</keyword>
<sequence length="184" mass="20542">MILVVPVGDMDTGIVETVSRFVDEYYSRLGLPVRVSDPIPTERFLDAYTPSRNQFIGRAFLQVLGRIRARTGARAVLGITPLDLYETGLNFIFGLAHPGMGAAVISTFRLRPEFYGEKTNVNLLVERAVKEAMHELGHVFGLGHCLNRRCVMHFSNFILDTDVKGPHYCTSCELKLKKNLGVIS</sequence>
<dbReference type="GO" id="GO:0006508">
    <property type="term" value="P:proteolysis"/>
    <property type="evidence" value="ECO:0007669"/>
    <property type="project" value="UniProtKB-UniRule"/>
</dbReference>
<dbReference type="PANTHER" id="PTHR15910">
    <property type="entry name" value="ARCHAEMETZINCIN"/>
    <property type="match status" value="1"/>
</dbReference>
<dbReference type="SUPFAM" id="SSF55486">
    <property type="entry name" value="Metalloproteases ('zincins'), catalytic domain"/>
    <property type="match status" value="1"/>
</dbReference>
<evidence type="ECO:0000256" key="2">
    <source>
        <dbReference type="ARBA" id="ARBA00022723"/>
    </source>
</evidence>
<dbReference type="InterPro" id="IPR012962">
    <property type="entry name" value="Pept_M54_archaemetzincn"/>
</dbReference>
<comment type="subunit">
    <text evidence="6">Monomer.</text>
</comment>
<feature type="binding site" evidence="6">
    <location>
        <position position="138"/>
    </location>
    <ligand>
        <name>Zn(2+)</name>
        <dbReference type="ChEBI" id="CHEBI:29105"/>
        <label>1</label>
        <note>catalytic</note>
    </ligand>
</feature>
<dbReference type="GeneID" id="58918473"/>
<feature type="binding site" evidence="6">
    <location>
        <position position="169"/>
    </location>
    <ligand>
        <name>Zn(2+)</name>
        <dbReference type="ChEBI" id="CHEBI:29105"/>
        <label>2</label>
    </ligand>
</feature>
<evidence type="ECO:0000313" key="8">
    <source>
        <dbReference type="Proteomes" id="UP000516304"/>
    </source>
</evidence>
<dbReference type="EMBL" id="LR881183">
    <property type="protein sequence ID" value="CAD5243885.1"/>
    <property type="molecule type" value="Genomic_DNA"/>
</dbReference>
<comment type="similarity">
    <text evidence="6">Belongs to the peptidase M54 family.</text>
</comment>
<keyword evidence="3 6" id="KW-0378">Hydrolase</keyword>
<dbReference type="Pfam" id="PF07998">
    <property type="entry name" value="Peptidase_M54"/>
    <property type="match status" value="1"/>
</dbReference>
<evidence type="ECO:0000256" key="1">
    <source>
        <dbReference type="ARBA" id="ARBA00022670"/>
    </source>
</evidence>
<dbReference type="InterPro" id="IPR024079">
    <property type="entry name" value="MetalloPept_cat_dom_sf"/>
</dbReference>
<dbReference type="CDD" id="cd11375">
    <property type="entry name" value="Peptidase_M54"/>
    <property type="match status" value="1"/>
</dbReference>
<accession>A0A7G2D5P7</accession>
<comment type="cofactor">
    <cofactor evidence="6">
        <name>Zn(2+)</name>
        <dbReference type="ChEBI" id="CHEBI:29105"/>
    </cofactor>
    <text evidence="6">Binds 2 Zn(2+) ions per subunit. One is catalytic, whereas the other seems to have a structural role.</text>
</comment>